<protein>
    <submittedName>
        <fullName evidence="2">Uncharacterized protein</fullName>
    </submittedName>
</protein>
<sequence length="344" mass="38862">MEYFSKRNRQKMTSSMLVEVHKCLNNISNLLKEVILFTYGQEPRSKQKKFFLVGYEHRKGFSKKIFGDPKNCDEGVDLKWQLRNIRWHLAKYAELMNMYEDVLDDLTGFLLDTTFQCYLGSARLHKMLADPNLLNDCVEVCLEIVGAIEDAGFYQGIHTIASELRKKLEHQELNQTPGSSTKASKDTEETLVKNDFIGAQKSTDKKPISNSIHTQFGKKIDEDSGIFGDVSGISGHVQTSVTSTLVQDNKKSTRQKPTTSPHTPMQTATPGKHQSFSSQRLQQKKLDTSMNSSMVIIDTPTIKNKPIDILKQTSNSSQKKKTPLSSLKKRSSKDDEMDGSFVLI</sequence>
<organism evidence="2 3">
    <name type="scientific">Clytia hemisphaerica</name>
    <dbReference type="NCBI Taxonomy" id="252671"/>
    <lineage>
        <taxon>Eukaryota</taxon>
        <taxon>Metazoa</taxon>
        <taxon>Cnidaria</taxon>
        <taxon>Hydrozoa</taxon>
        <taxon>Hydroidolina</taxon>
        <taxon>Leptothecata</taxon>
        <taxon>Obeliida</taxon>
        <taxon>Clytiidae</taxon>
        <taxon>Clytia</taxon>
    </lineage>
</organism>
<feature type="compositionally biased region" description="Basic residues" evidence="1">
    <location>
        <begin position="318"/>
        <end position="331"/>
    </location>
</feature>
<accession>A0A7M5X6I1</accession>
<dbReference type="EnsemblMetazoa" id="CLYHEMT018036.2">
    <property type="protein sequence ID" value="CLYHEMP018036.2"/>
    <property type="gene ID" value="CLYHEMG018036"/>
</dbReference>
<reference evidence="2" key="1">
    <citation type="submission" date="2021-01" db="UniProtKB">
        <authorList>
            <consortium name="EnsemblMetazoa"/>
        </authorList>
    </citation>
    <scope>IDENTIFICATION</scope>
</reference>
<proteinExistence type="predicted"/>
<keyword evidence="3" id="KW-1185">Reference proteome</keyword>
<dbReference type="AlphaFoldDB" id="A0A7M5X6I1"/>
<evidence type="ECO:0000313" key="2">
    <source>
        <dbReference type="EnsemblMetazoa" id="CLYHEMP018036.2"/>
    </source>
</evidence>
<evidence type="ECO:0000313" key="3">
    <source>
        <dbReference type="Proteomes" id="UP000594262"/>
    </source>
</evidence>
<feature type="region of interest" description="Disordered" evidence="1">
    <location>
        <begin position="241"/>
        <end position="344"/>
    </location>
</feature>
<evidence type="ECO:0000256" key="1">
    <source>
        <dbReference type="SAM" id="MobiDB-lite"/>
    </source>
</evidence>
<dbReference type="Proteomes" id="UP000594262">
    <property type="component" value="Unplaced"/>
</dbReference>
<name>A0A7M5X6I1_9CNID</name>
<feature type="compositionally biased region" description="Polar residues" evidence="1">
    <location>
        <begin position="255"/>
        <end position="281"/>
    </location>
</feature>